<organism evidence="2">
    <name type="scientific">Vecturithrix granuli</name>
    <dbReference type="NCBI Taxonomy" id="1499967"/>
    <lineage>
        <taxon>Bacteria</taxon>
        <taxon>Candidatus Moduliflexota</taxon>
        <taxon>Candidatus Vecturitrichia</taxon>
        <taxon>Candidatus Vecturitrichales</taxon>
        <taxon>Candidatus Vecturitrichaceae</taxon>
        <taxon>Candidatus Vecturithrix</taxon>
    </lineage>
</organism>
<name>A0A081BYT4_VECG1</name>
<gene>
    <name evidence="2" type="ORF">U27_04456</name>
</gene>
<dbReference type="STRING" id="1499967.U27_04456"/>
<protein>
    <submittedName>
        <fullName evidence="2">Uncharacterized protein</fullName>
    </submittedName>
</protein>
<feature type="transmembrane region" description="Helical" evidence="1">
    <location>
        <begin position="77"/>
        <end position="95"/>
    </location>
</feature>
<dbReference type="EMBL" id="DF820466">
    <property type="protein sequence ID" value="GAK57489.1"/>
    <property type="molecule type" value="Genomic_DNA"/>
</dbReference>
<dbReference type="AlphaFoldDB" id="A0A081BYT4"/>
<feature type="transmembrane region" description="Helical" evidence="1">
    <location>
        <begin position="46"/>
        <end position="71"/>
    </location>
</feature>
<accession>A0A081BYT4</accession>
<sequence length="132" mass="14415">MAVKGAGGTNGGIGQFFIGLIMIIAGGYLFLNAIHIRHEFHLGYRLYSFGTFNLTSGMVLIPFIFGIGLIFYNYKSILGWLLTGASLIMLGFGIISSLQFQLQDMSAFELLTILVLLVGGIGLFLSSFRTYD</sequence>
<reference evidence="2" key="1">
    <citation type="journal article" date="2015" name="PeerJ">
        <title>First genomic representation of candidate bacterial phylum KSB3 points to enhanced environmental sensing as a trigger of wastewater bulking.</title>
        <authorList>
            <person name="Sekiguchi Y."/>
            <person name="Ohashi A."/>
            <person name="Parks D.H."/>
            <person name="Yamauchi T."/>
            <person name="Tyson G.W."/>
            <person name="Hugenholtz P."/>
        </authorList>
    </citation>
    <scope>NUCLEOTIDE SEQUENCE [LARGE SCALE GENOMIC DNA]</scope>
</reference>
<feature type="transmembrane region" description="Helical" evidence="1">
    <location>
        <begin position="12"/>
        <end position="34"/>
    </location>
</feature>
<dbReference type="Proteomes" id="UP000030661">
    <property type="component" value="Unassembled WGS sequence"/>
</dbReference>
<dbReference type="HOGENOM" id="CLU_137857_1_0_0"/>
<keyword evidence="1" id="KW-0472">Membrane</keyword>
<evidence type="ECO:0000313" key="3">
    <source>
        <dbReference type="Proteomes" id="UP000030661"/>
    </source>
</evidence>
<keyword evidence="1" id="KW-1133">Transmembrane helix</keyword>
<proteinExistence type="predicted"/>
<evidence type="ECO:0000313" key="2">
    <source>
        <dbReference type="EMBL" id="GAK57489.1"/>
    </source>
</evidence>
<keyword evidence="1" id="KW-0812">Transmembrane</keyword>
<feature type="transmembrane region" description="Helical" evidence="1">
    <location>
        <begin position="107"/>
        <end position="128"/>
    </location>
</feature>
<dbReference type="eggNOG" id="ENOG5032T1D">
    <property type="taxonomic scope" value="Bacteria"/>
</dbReference>
<keyword evidence="3" id="KW-1185">Reference proteome</keyword>
<evidence type="ECO:0000256" key="1">
    <source>
        <dbReference type="SAM" id="Phobius"/>
    </source>
</evidence>